<gene>
    <name evidence="1" type="ORF">SO802_013994</name>
</gene>
<evidence type="ECO:0000313" key="2">
    <source>
        <dbReference type="Proteomes" id="UP001459277"/>
    </source>
</evidence>
<dbReference type="AlphaFoldDB" id="A0AAW2D9P9"/>
<dbReference type="EMBL" id="JAZDWU010000004">
    <property type="protein sequence ID" value="KAL0006433.1"/>
    <property type="molecule type" value="Genomic_DNA"/>
</dbReference>
<dbReference type="Proteomes" id="UP001459277">
    <property type="component" value="Unassembled WGS sequence"/>
</dbReference>
<sequence>MAMMKDDLSVWAKFFLGLIHRCKSNPVMESEAFRYMKKCEVLEACYQQERRRNYIYLGFVSWIIYYSTVRLRRNREDPWLKPRDLGGWRKYVQQALGDASMDFELPKEGIFRLLFSSSNVNVAG</sequence>
<accession>A0AAW2D9P9</accession>
<comment type="caution">
    <text evidence="1">The sequence shown here is derived from an EMBL/GenBank/DDBJ whole genome shotgun (WGS) entry which is preliminary data.</text>
</comment>
<proteinExistence type="predicted"/>
<protein>
    <submittedName>
        <fullName evidence="1">Uncharacterized protein</fullName>
    </submittedName>
</protein>
<name>A0AAW2D9P9_9ROSI</name>
<reference evidence="1 2" key="1">
    <citation type="submission" date="2024-01" db="EMBL/GenBank/DDBJ databases">
        <title>A telomere-to-telomere, gap-free genome of sweet tea (Lithocarpus litseifolius).</title>
        <authorList>
            <person name="Zhou J."/>
        </authorList>
    </citation>
    <scope>NUCLEOTIDE SEQUENCE [LARGE SCALE GENOMIC DNA]</scope>
    <source>
        <strain evidence="1">Zhou-2022a</strain>
        <tissue evidence="1">Leaf</tissue>
    </source>
</reference>
<keyword evidence="2" id="KW-1185">Reference proteome</keyword>
<evidence type="ECO:0000313" key="1">
    <source>
        <dbReference type="EMBL" id="KAL0006433.1"/>
    </source>
</evidence>
<organism evidence="1 2">
    <name type="scientific">Lithocarpus litseifolius</name>
    <dbReference type="NCBI Taxonomy" id="425828"/>
    <lineage>
        <taxon>Eukaryota</taxon>
        <taxon>Viridiplantae</taxon>
        <taxon>Streptophyta</taxon>
        <taxon>Embryophyta</taxon>
        <taxon>Tracheophyta</taxon>
        <taxon>Spermatophyta</taxon>
        <taxon>Magnoliopsida</taxon>
        <taxon>eudicotyledons</taxon>
        <taxon>Gunneridae</taxon>
        <taxon>Pentapetalae</taxon>
        <taxon>rosids</taxon>
        <taxon>fabids</taxon>
        <taxon>Fagales</taxon>
        <taxon>Fagaceae</taxon>
        <taxon>Lithocarpus</taxon>
    </lineage>
</organism>